<protein>
    <recommendedName>
        <fullName evidence="3">Lipoprotein</fullName>
    </recommendedName>
</protein>
<evidence type="ECO:0000313" key="1">
    <source>
        <dbReference type="EMBL" id="QNB44900.1"/>
    </source>
</evidence>
<reference evidence="1 2" key="1">
    <citation type="journal article" date="2019" name="Front. Microbiol.">
        <title>Thermoanaerosceptrum fracticalcis gen. nov. sp. nov., a Novel Fumarate-Fermenting Microorganism From a Deep Fractured Carbonate Aquifer of the US Great Basin.</title>
        <authorList>
            <person name="Hamilton-Brehm S.D."/>
            <person name="Stewart L.E."/>
            <person name="Zavarin M."/>
            <person name="Caldwell M."/>
            <person name="Lawson P.A."/>
            <person name="Onstott T.C."/>
            <person name="Grzymski J."/>
            <person name="Neveux I."/>
            <person name="Lollar B.S."/>
            <person name="Russell C.E."/>
            <person name="Moser D.P."/>
        </authorList>
    </citation>
    <scope>NUCLEOTIDE SEQUENCE [LARGE SCALE GENOMIC DNA]</scope>
    <source>
        <strain evidence="1 2">DRI-13</strain>
    </source>
</reference>
<dbReference type="Proteomes" id="UP000515847">
    <property type="component" value="Chromosome"/>
</dbReference>
<sequence length="164" mass="19206">MIKSKIKKMEVIALITLLLFISACGVYNKHKKQDNNPSVAPVTFHSIVLKNEIEVSIPETWKDKCKITEDNNQVIFSYQLSSEREIELFKIMFWSLEEYKNIRKLEGDSFNEAYIIGQNEKHVYYFIAPIDIDLTEEELKKYANVVPSIYGHINDIFKNIKILK</sequence>
<proteinExistence type="predicted"/>
<accession>A0A7G6DYJ6</accession>
<dbReference type="AlphaFoldDB" id="A0A7G6DYJ6"/>
<dbReference type="KEGG" id="tfr:BR63_00290"/>
<keyword evidence="2" id="KW-1185">Reference proteome</keyword>
<name>A0A7G6DYJ6_THEFR</name>
<evidence type="ECO:0008006" key="3">
    <source>
        <dbReference type="Google" id="ProtNLM"/>
    </source>
</evidence>
<dbReference type="PROSITE" id="PS51257">
    <property type="entry name" value="PROKAR_LIPOPROTEIN"/>
    <property type="match status" value="1"/>
</dbReference>
<dbReference type="EMBL" id="CP045798">
    <property type="protein sequence ID" value="QNB44900.1"/>
    <property type="molecule type" value="Genomic_DNA"/>
</dbReference>
<organism evidence="1 2">
    <name type="scientific">Thermanaerosceptrum fracticalcis</name>
    <dbReference type="NCBI Taxonomy" id="1712410"/>
    <lineage>
        <taxon>Bacteria</taxon>
        <taxon>Bacillati</taxon>
        <taxon>Bacillota</taxon>
        <taxon>Clostridia</taxon>
        <taxon>Eubacteriales</taxon>
        <taxon>Peptococcaceae</taxon>
        <taxon>Thermanaerosceptrum</taxon>
    </lineage>
</organism>
<evidence type="ECO:0000313" key="2">
    <source>
        <dbReference type="Proteomes" id="UP000515847"/>
    </source>
</evidence>
<gene>
    <name evidence="1" type="ORF">BR63_00290</name>
</gene>
<dbReference type="RefSeq" id="WP_034424513.1">
    <property type="nucleotide sequence ID" value="NZ_CP045798.1"/>
</dbReference>